<dbReference type="GO" id="GO:0004520">
    <property type="term" value="F:DNA endonuclease activity"/>
    <property type="evidence" value="ECO:0007669"/>
    <property type="project" value="TreeGrafter"/>
</dbReference>
<dbReference type="Gene3D" id="3.30.1370.110">
    <property type="match status" value="1"/>
</dbReference>
<dbReference type="EMBL" id="CP031222">
    <property type="protein sequence ID" value="AXI02370.1"/>
    <property type="molecule type" value="Genomic_DNA"/>
</dbReference>
<proteinExistence type="predicted"/>
<organism evidence="3 4">
    <name type="scientific">Aquirhabdus parva</name>
    <dbReference type="NCBI Taxonomy" id="2283318"/>
    <lineage>
        <taxon>Bacteria</taxon>
        <taxon>Pseudomonadati</taxon>
        <taxon>Pseudomonadota</taxon>
        <taxon>Gammaproteobacteria</taxon>
        <taxon>Moraxellales</taxon>
        <taxon>Moraxellaceae</taxon>
        <taxon>Aquirhabdus</taxon>
    </lineage>
</organism>
<sequence>MSKPSIPNPSAFASLNVLKSDLKKQAELEKAKAEKRLADEQAAKLAAQDADAAALFQKATQGIQPIPQEQTVPHISKPIKKALNPTLLARRAAAIGTDGASIDGISDTKALLNPIASEAILSFREKTLQHRVFDQLKSGNLRWVHAVDLHGCTTEQARAAVLEIIRMAQADPEALSPNVIKIIHGKGIEATLKTYVNSWLRQHPEVMGFVSAPVAQGGTGAVLVLLKRGER</sequence>
<dbReference type="InterPro" id="IPR036063">
    <property type="entry name" value="Smr_dom_sf"/>
</dbReference>
<feature type="domain" description="Smr" evidence="2">
    <location>
        <begin position="147"/>
        <end position="227"/>
    </location>
</feature>
<dbReference type="SUPFAM" id="SSF160443">
    <property type="entry name" value="SMR domain-like"/>
    <property type="match status" value="1"/>
</dbReference>
<dbReference type="Proteomes" id="UP000253940">
    <property type="component" value="Chromosome"/>
</dbReference>
<evidence type="ECO:0000313" key="4">
    <source>
        <dbReference type="Proteomes" id="UP000253940"/>
    </source>
</evidence>
<evidence type="ECO:0000256" key="1">
    <source>
        <dbReference type="SAM" id="Coils"/>
    </source>
</evidence>
<protein>
    <submittedName>
        <fullName evidence="3">DNA mismatch repair protein MutS</fullName>
    </submittedName>
</protein>
<dbReference type="InterPro" id="IPR002625">
    <property type="entry name" value="Smr_dom"/>
</dbReference>
<gene>
    <name evidence="3" type="ORF">HYN46_05675</name>
</gene>
<dbReference type="KEGG" id="mbah:HYN46_05675"/>
<dbReference type="OrthoDB" id="9808881at2"/>
<dbReference type="PANTHER" id="PTHR35562:SF2">
    <property type="entry name" value="DNA ENDONUCLEASE SMRA-RELATED"/>
    <property type="match status" value="1"/>
</dbReference>
<keyword evidence="4" id="KW-1185">Reference proteome</keyword>
<feature type="coiled-coil region" evidence="1">
    <location>
        <begin position="23"/>
        <end position="50"/>
    </location>
</feature>
<keyword evidence="1" id="KW-0175">Coiled coil</keyword>
<dbReference type="SMART" id="SM00463">
    <property type="entry name" value="SMR"/>
    <property type="match status" value="1"/>
</dbReference>
<dbReference type="AlphaFoldDB" id="A0A345P511"/>
<name>A0A345P511_9GAMM</name>
<dbReference type="Pfam" id="PF01713">
    <property type="entry name" value="Smr"/>
    <property type="match status" value="1"/>
</dbReference>
<dbReference type="PROSITE" id="PS50828">
    <property type="entry name" value="SMR"/>
    <property type="match status" value="1"/>
</dbReference>
<accession>A0A345P511</accession>
<evidence type="ECO:0000313" key="3">
    <source>
        <dbReference type="EMBL" id="AXI02370.1"/>
    </source>
</evidence>
<reference evidence="3 4" key="1">
    <citation type="submission" date="2018-07" db="EMBL/GenBank/DDBJ databases">
        <title>Genome sequencing of Moraxellaceae gen. HYN0046.</title>
        <authorList>
            <person name="Kim M."/>
            <person name="Yi H."/>
        </authorList>
    </citation>
    <scope>NUCLEOTIDE SEQUENCE [LARGE SCALE GENOMIC DNA]</scope>
    <source>
        <strain evidence="3 4">HYN0046</strain>
    </source>
</reference>
<dbReference type="PANTHER" id="PTHR35562">
    <property type="entry name" value="DNA ENDONUCLEASE SMRA-RELATED"/>
    <property type="match status" value="1"/>
</dbReference>
<dbReference type="RefSeq" id="WP_114898480.1">
    <property type="nucleotide sequence ID" value="NZ_CP031222.1"/>
</dbReference>
<evidence type="ECO:0000259" key="2">
    <source>
        <dbReference type="PROSITE" id="PS50828"/>
    </source>
</evidence>